<reference evidence="2 3" key="1">
    <citation type="submission" date="2013-09" db="EMBL/GenBank/DDBJ databases">
        <title>Genome sequencing of Phaeobacter antarcticus sp. nov. SM1211.</title>
        <authorList>
            <person name="Zhang X.-Y."/>
            <person name="Liu C."/>
            <person name="Chen X.-L."/>
            <person name="Xie B.-B."/>
            <person name="Qin Q.-L."/>
            <person name="Rong J.-C."/>
            <person name="Zhang Y.-Z."/>
        </authorList>
    </citation>
    <scope>NUCLEOTIDE SEQUENCE [LARGE SCALE GENOMIC DNA]</scope>
    <source>
        <strain evidence="2 3">SM1211</strain>
    </source>
</reference>
<sequence length="133" mass="15281">MSHLRLIYASRPFGFDPGTLNGVLLDSRRCNLRDDITGALITRADLFLQLLEGPPDKVNAAYDRIRRDDRHIEIRELVRRDADTRLFAGWAMRDDPARSWLWSREELAAGALDTASESEVEAVFVRVWREALN</sequence>
<accession>A0A2G8RC18</accession>
<comment type="caution">
    <text evidence="2">The sequence shown here is derived from an EMBL/GenBank/DDBJ whole genome shotgun (WGS) entry which is preliminary data.</text>
</comment>
<protein>
    <recommendedName>
        <fullName evidence="1">BLUF domain-containing protein</fullName>
    </recommendedName>
</protein>
<gene>
    <name evidence="2" type="ORF">P775_16165</name>
</gene>
<dbReference type="InterPro" id="IPR036046">
    <property type="entry name" value="Acylphosphatase-like_dom_sf"/>
</dbReference>
<dbReference type="SUPFAM" id="SSF54975">
    <property type="entry name" value="Acylphosphatase/BLUF domain-like"/>
    <property type="match status" value="1"/>
</dbReference>
<proteinExistence type="predicted"/>
<evidence type="ECO:0000313" key="2">
    <source>
        <dbReference type="EMBL" id="PIL19115.1"/>
    </source>
</evidence>
<dbReference type="RefSeq" id="WP_099911807.1">
    <property type="nucleotide sequence ID" value="NZ_AWWI01000111.1"/>
</dbReference>
<name>A0A2G8RC18_9RHOB</name>
<dbReference type="InterPro" id="IPR007024">
    <property type="entry name" value="BLUF_domain"/>
</dbReference>
<feature type="domain" description="BLUF" evidence="1">
    <location>
        <begin position="3"/>
        <end position="93"/>
    </location>
</feature>
<dbReference type="SMART" id="SM01034">
    <property type="entry name" value="BLUF"/>
    <property type="match status" value="1"/>
</dbReference>
<dbReference type="GO" id="GO:0071949">
    <property type="term" value="F:FAD binding"/>
    <property type="evidence" value="ECO:0007669"/>
    <property type="project" value="InterPro"/>
</dbReference>
<dbReference type="EMBL" id="AWWI01000111">
    <property type="protein sequence ID" value="PIL19115.1"/>
    <property type="molecule type" value="Genomic_DNA"/>
</dbReference>
<keyword evidence="3" id="KW-1185">Reference proteome</keyword>
<dbReference type="PROSITE" id="PS50925">
    <property type="entry name" value="BLUF"/>
    <property type="match status" value="1"/>
</dbReference>
<dbReference type="Pfam" id="PF04940">
    <property type="entry name" value="BLUF"/>
    <property type="match status" value="1"/>
</dbReference>
<evidence type="ECO:0000313" key="3">
    <source>
        <dbReference type="Proteomes" id="UP000231259"/>
    </source>
</evidence>
<dbReference type="Proteomes" id="UP000231259">
    <property type="component" value="Unassembled WGS sequence"/>
</dbReference>
<dbReference type="AlphaFoldDB" id="A0A2G8RC18"/>
<organism evidence="2 3">
    <name type="scientific">Puniceibacterium antarcticum</name>
    <dbReference type="NCBI Taxonomy" id="1206336"/>
    <lineage>
        <taxon>Bacteria</taxon>
        <taxon>Pseudomonadati</taxon>
        <taxon>Pseudomonadota</taxon>
        <taxon>Alphaproteobacteria</taxon>
        <taxon>Rhodobacterales</taxon>
        <taxon>Paracoccaceae</taxon>
        <taxon>Puniceibacterium</taxon>
    </lineage>
</organism>
<evidence type="ECO:0000259" key="1">
    <source>
        <dbReference type="PROSITE" id="PS50925"/>
    </source>
</evidence>
<dbReference type="OrthoDB" id="196105at2"/>
<dbReference type="Gene3D" id="3.30.70.100">
    <property type="match status" value="1"/>
</dbReference>
<dbReference type="GO" id="GO:0009882">
    <property type="term" value="F:blue light photoreceptor activity"/>
    <property type="evidence" value="ECO:0007669"/>
    <property type="project" value="InterPro"/>
</dbReference>